<keyword evidence="6" id="KW-1185">Reference proteome</keyword>
<dbReference type="SMART" id="SM00298">
    <property type="entry name" value="CHROMO"/>
    <property type="match status" value="1"/>
</dbReference>
<feature type="compositionally biased region" description="Basic residues" evidence="2">
    <location>
        <begin position="387"/>
        <end position="406"/>
    </location>
</feature>
<name>A0AAE0R086_9TELE</name>
<dbReference type="InterPro" id="IPR016197">
    <property type="entry name" value="Chromo-like_dom_sf"/>
</dbReference>
<dbReference type="Pfam" id="PF00385">
    <property type="entry name" value="Chromo"/>
    <property type="match status" value="1"/>
</dbReference>
<gene>
    <name evidence="5" type="ORF">QTP70_013780</name>
</gene>
<dbReference type="Gene3D" id="3.30.420.10">
    <property type="entry name" value="Ribonuclease H-like superfamily/Ribonuclease H"/>
    <property type="match status" value="2"/>
</dbReference>
<evidence type="ECO:0000259" key="3">
    <source>
        <dbReference type="PROSITE" id="PS50013"/>
    </source>
</evidence>
<dbReference type="PROSITE" id="PS50013">
    <property type="entry name" value="CHROMO_2"/>
    <property type="match status" value="1"/>
</dbReference>
<accession>A0AAE0R086</accession>
<evidence type="ECO:0000259" key="4">
    <source>
        <dbReference type="PROSITE" id="PS50994"/>
    </source>
</evidence>
<dbReference type="AlphaFoldDB" id="A0AAE0R086"/>
<comment type="caution">
    <text evidence="5">The sequence shown here is derived from an EMBL/GenBank/DDBJ whole genome shotgun (WGS) entry which is preliminary data.</text>
</comment>
<dbReference type="GO" id="GO:0015074">
    <property type="term" value="P:DNA integration"/>
    <property type="evidence" value="ECO:0007669"/>
    <property type="project" value="InterPro"/>
</dbReference>
<dbReference type="PROSITE" id="PS50994">
    <property type="entry name" value="INTEGRASE"/>
    <property type="match status" value="1"/>
</dbReference>
<sequence>MAADVRRYVQGCEECAMAKTPRQLPSGKLLPLPVPNRPWSHLGVDFITDLPNSRTHTCIFVSRPILQGVPPTAAEGATHGHGSGRTAIQPGLQPGIPEDIVSGRGPQFVSRVWRAFFTCLGVAVNLSSGYHPQTNGQMERKIQEISRYLRTFCHGHQDSWSQYLGWAEYTQNSLRQPSTGLSPFQCVLGYQPPLFPWSGEPSDVLAVDHWFRESERVWGSSHHQLQRALRRRRLTADRRRSDAPAYRPGQKVWLSTKDIRLRLPSCKLSPRFIGPFTILKQINPVTYKLQLPRGYRIHPTFHVSLLKPHHPSVLPSTEPGKDAAEPPLPLLLDDGPAYGVKKILDSRRRGGRLEYLVDWEGYGPEERSWILRDDVLDPNLLTTFHATHPHRPAPRGRGRPPRRRGPRPSGVGRPGRLAVINGTMNSAVYQKILKENVRPSVCDLKLKQTWVLQQDNDPKHTSKFTSEWLKKNKMKALEWPSQSPDLNPIEMLWHDLKKVVHARKPSNVAELQKFCKDEWAKIPPQRCNRLIASYGKRLIAVVAAKGTLWSLAFMSDLWLL</sequence>
<evidence type="ECO:0000313" key="5">
    <source>
        <dbReference type="EMBL" id="KAK3537558.1"/>
    </source>
</evidence>
<dbReference type="InterPro" id="IPR012337">
    <property type="entry name" value="RNaseH-like_sf"/>
</dbReference>
<dbReference type="GO" id="GO:0005634">
    <property type="term" value="C:nucleus"/>
    <property type="evidence" value="ECO:0007669"/>
    <property type="project" value="UniProtKB-SubCell"/>
</dbReference>
<feature type="region of interest" description="Disordered" evidence="2">
    <location>
        <begin position="383"/>
        <end position="415"/>
    </location>
</feature>
<comment type="subcellular location">
    <subcellularLocation>
        <location evidence="1">Nucleus</location>
    </subcellularLocation>
</comment>
<dbReference type="PANTHER" id="PTHR37984:SF15">
    <property type="entry name" value="INTEGRASE CATALYTIC DOMAIN-CONTAINING PROTEIN"/>
    <property type="match status" value="1"/>
</dbReference>
<dbReference type="Pfam" id="PF13358">
    <property type="entry name" value="DDE_3"/>
    <property type="match status" value="1"/>
</dbReference>
<organism evidence="5 6">
    <name type="scientific">Hemibagrus guttatus</name>
    <dbReference type="NCBI Taxonomy" id="175788"/>
    <lineage>
        <taxon>Eukaryota</taxon>
        <taxon>Metazoa</taxon>
        <taxon>Chordata</taxon>
        <taxon>Craniata</taxon>
        <taxon>Vertebrata</taxon>
        <taxon>Euteleostomi</taxon>
        <taxon>Actinopterygii</taxon>
        <taxon>Neopterygii</taxon>
        <taxon>Teleostei</taxon>
        <taxon>Ostariophysi</taxon>
        <taxon>Siluriformes</taxon>
        <taxon>Bagridae</taxon>
        <taxon>Hemibagrus</taxon>
    </lineage>
</organism>
<feature type="domain" description="Integrase catalytic" evidence="4">
    <location>
        <begin position="34"/>
        <end position="191"/>
    </location>
</feature>
<dbReference type="Gene3D" id="2.40.50.40">
    <property type="match status" value="1"/>
</dbReference>
<dbReference type="InterPro" id="IPR000953">
    <property type="entry name" value="Chromo/chromo_shadow_dom"/>
</dbReference>
<dbReference type="Pfam" id="PF24626">
    <property type="entry name" value="SH3_Tf2-1"/>
    <property type="match status" value="1"/>
</dbReference>
<dbReference type="SUPFAM" id="SSF54160">
    <property type="entry name" value="Chromo domain-like"/>
    <property type="match status" value="1"/>
</dbReference>
<reference evidence="5" key="1">
    <citation type="submission" date="2023-06" db="EMBL/GenBank/DDBJ databases">
        <title>Male Hemibagrus guttatus genome.</title>
        <authorList>
            <person name="Bian C."/>
        </authorList>
    </citation>
    <scope>NUCLEOTIDE SEQUENCE</scope>
    <source>
        <strain evidence="5">Male_cb2023</strain>
        <tissue evidence="5">Muscle</tissue>
    </source>
</reference>
<proteinExistence type="predicted"/>
<evidence type="ECO:0000256" key="1">
    <source>
        <dbReference type="ARBA" id="ARBA00004123"/>
    </source>
</evidence>
<evidence type="ECO:0000256" key="2">
    <source>
        <dbReference type="SAM" id="MobiDB-lite"/>
    </source>
</evidence>
<dbReference type="InterPro" id="IPR056924">
    <property type="entry name" value="SH3_Tf2-1"/>
</dbReference>
<dbReference type="GO" id="GO:0003676">
    <property type="term" value="F:nucleic acid binding"/>
    <property type="evidence" value="ECO:0007669"/>
    <property type="project" value="InterPro"/>
</dbReference>
<dbReference type="EMBL" id="JAUCMX010000008">
    <property type="protein sequence ID" value="KAK3537558.1"/>
    <property type="molecule type" value="Genomic_DNA"/>
</dbReference>
<dbReference type="SUPFAM" id="SSF53098">
    <property type="entry name" value="Ribonuclease H-like"/>
    <property type="match status" value="1"/>
</dbReference>
<dbReference type="PANTHER" id="PTHR37984">
    <property type="entry name" value="PROTEIN CBG26694"/>
    <property type="match status" value="1"/>
</dbReference>
<dbReference type="InterPro" id="IPR001584">
    <property type="entry name" value="Integrase_cat-core"/>
</dbReference>
<dbReference type="InterPro" id="IPR036397">
    <property type="entry name" value="RNaseH_sf"/>
</dbReference>
<evidence type="ECO:0000313" key="6">
    <source>
        <dbReference type="Proteomes" id="UP001274896"/>
    </source>
</evidence>
<feature type="domain" description="Chromo" evidence="3">
    <location>
        <begin position="338"/>
        <end position="396"/>
    </location>
</feature>
<dbReference type="InterPro" id="IPR038717">
    <property type="entry name" value="Tc1-like_DDE_dom"/>
</dbReference>
<protein>
    <submittedName>
        <fullName evidence="5">Uncharacterized protein</fullName>
    </submittedName>
</protein>
<dbReference type="InterPro" id="IPR050951">
    <property type="entry name" value="Retrovirus_Pol_polyprotein"/>
</dbReference>
<dbReference type="Proteomes" id="UP001274896">
    <property type="component" value="Unassembled WGS sequence"/>
</dbReference>
<dbReference type="InterPro" id="IPR023780">
    <property type="entry name" value="Chromo_domain"/>
</dbReference>